<dbReference type="Proteomes" id="UP001224087">
    <property type="component" value="Segment"/>
</dbReference>
<sequence length="337" mass="38768">MDVQKLSYREIMDLCSDESSPNNLGCEWNLWREKAKLDFGVSERFFDLLRTLPGAQRYLQIKTYYFLSPDSATRLYLDSGYIEGVYTSLAGYLEAKARKNHQMALFFYSRLKEEEKNLVASLQTVPPEAASLQTVPPGEQNEIELFCRVLRTGKVKEVDKILHDYFVLPLGFRIEADILQVPFWEEPPLYNLSSSTKIAISPQDAQRIMYASLVGLETRTVDFFRSLFRGLILEEASSFIYQGLLMHGKAEEAYSIALRFPGLGYDYMAEMLVNPKLNSLQAESFISAFQENPGNIALLTSLLPYIRKKKVAEYYRNLDQEWDRLSNLILQDYIANS</sequence>
<proteinExistence type="predicted"/>
<organism evidence="1 2">
    <name type="scientific">Cedratvirus kamchatka</name>
    <dbReference type="NCBI Taxonomy" id="2716914"/>
    <lineage>
        <taxon>Viruses</taxon>
        <taxon>Pithoviruses</taxon>
        <taxon>Orthocedratvirinae</taxon>
        <taxon>Alphacedratvirus</taxon>
        <taxon>Alphacedratvirus rossiense</taxon>
    </lineage>
</organism>
<name>A0A6G8MY86_9VIRU</name>
<reference evidence="1" key="1">
    <citation type="submission" date="2019-12" db="EMBL/GenBank/DDBJ databases">
        <title>The DNA Methylation Landscape of Giant Viruses.</title>
        <authorList>
            <person name="Jeudy S."/>
            <person name="Rigou S."/>
            <person name="Alempic J.-M."/>
            <person name="Claverie J.-M."/>
            <person name="Abergel C."/>
            <person name="Legendre M."/>
        </authorList>
    </citation>
    <scope>NUCLEOTIDE SEQUENCE</scope>
    <source>
        <strain evidence="1">P4</strain>
    </source>
</reference>
<keyword evidence="2" id="KW-1185">Reference proteome</keyword>
<evidence type="ECO:0000313" key="1">
    <source>
        <dbReference type="EMBL" id="QIN54513.1"/>
    </source>
</evidence>
<evidence type="ECO:0000313" key="2">
    <source>
        <dbReference type="Proteomes" id="UP001224087"/>
    </source>
</evidence>
<dbReference type="EMBL" id="MN873693">
    <property type="protein sequence ID" value="QIN54513.1"/>
    <property type="molecule type" value="Genomic_DNA"/>
</dbReference>
<gene>
    <name evidence="1" type="primary">ck388</name>
</gene>
<accession>A0A6G8MY86</accession>
<protein>
    <submittedName>
        <fullName evidence="1">Uncharacterized protein</fullName>
    </submittedName>
</protein>